<dbReference type="SUPFAM" id="SSF53098">
    <property type="entry name" value="Ribonuclease H-like"/>
    <property type="match status" value="1"/>
</dbReference>
<organism evidence="3 4">
    <name type="scientific">Streptomyces luteireticuli</name>
    <dbReference type="NCBI Taxonomy" id="173858"/>
    <lineage>
        <taxon>Bacteria</taxon>
        <taxon>Bacillati</taxon>
        <taxon>Actinomycetota</taxon>
        <taxon>Actinomycetes</taxon>
        <taxon>Kitasatosporales</taxon>
        <taxon>Streptomycetaceae</taxon>
        <taxon>Streptomyces</taxon>
    </lineage>
</organism>
<dbReference type="PROSITE" id="PS50994">
    <property type="entry name" value="INTEGRASE"/>
    <property type="match status" value="1"/>
</dbReference>
<dbReference type="InterPro" id="IPR012337">
    <property type="entry name" value="RNaseH-like_sf"/>
</dbReference>
<feature type="domain" description="Integrase catalytic" evidence="2">
    <location>
        <begin position="259"/>
        <end position="482"/>
    </location>
</feature>
<dbReference type="Gene3D" id="3.30.420.10">
    <property type="entry name" value="Ribonuclease H-like superfamily/Ribonuclease H"/>
    <property type="match status" value="1"/>
</dbReference>
<evidence type="ECO:0000256" key="1">
    <source>
        <dbReference type="SAM" id="MobiDB-lite"/>
    </source>
</evidence>
<dbReference type="InterPro" id="IPR001584">
    <property type="entry name" value="Integrase_cat-core"/>
</dbReference>
<feature type="region of interest" description="Disordered" evidence="1">
    <location>
        <begin position="621"/>
        <end position="694"/>
    </location>
</feature>
<accession>A0ABN0Y8V4</accession>
<reference evidence="3 4" key="1">
    <citation type="journal article" date="2019" name="Int. J. Syst. Evol. Microbiol.">
        <title>The Global Catalogue of Microorganisms (GCM) 10K type strain sequencing project: providing services to taxonomists for standard genome sequencing and annotation.</title>
        <authorList>
            <consortium name="The Broad Institute Genomics Platform"/>
            <consortium name="The Broad Institute Genome Sequencing Center for Infectious Disease"/>
            <person name="Wu L."/>
            <person name="Ma J."/>
        </authorList>
    </citation>
    <scope>NUCLEOTIDE SEQUENCE [LARGE SCALE GENOMIC DNA]</scope>
    <source>
        <strain evidence="3 4">JCM 4788</strain>
    </source>
</reference>
<evidence type="ECO:0000313" key="3">
    <source>
        <dbReference type="EMBL" id="GAA0387255.1"/>
    </source>
</evidence>
<dbReference type="Proteomes" id="UP001500879">
    <property type="component" value="Unassembled WGS sequence"/>
</dbReference>
<proteinExistence type="predicted"/>
<comment type="caution">
    <text evidence="3">The sequence shown here is derived from an EMBL/GenBank/DDBJ whole genome shotgun (WGS) entry which is preliminary data.</text>
</comment>
<name>A0ABN0Y8V4_9ACTN</name>
<evidence type="ECO:0000259" key="2">
    <source>
        <dbReference type="PROSITE" id="PS50994"/>
    </source>
</evidence>
<feature type="region of interest" description="Disordered" evidence="1">
    <location>
        <begin position="237"/>
        <end position="262"/>
    </location>
</feature>
<dbReference type="InterPro" id="IPR036397">
    <property type="entry name" value="RNaseH_sf"/>
</dbReference>
<gene>
    <name evidence="3" type="ORF">GCM10010357_05000</name>
</gene>
<feature type="compositionally biased region" description="Low complexity" evidence="1">
    <location>
        <begin position="653"/>
        <end position="667"/>
    </location>
</feature>
<sequence length="706" mass="78026">MSHARPGVLRIGDRVRLAGTRHTVTGLAGTLVHLADENGRASAISLQDLLLRADVEPGPAPAVPRLPAARFHGLPSKTVEEAAWWEPHIIEILTGLPPDAAPHARPGAQYDPATQTLAEREAAKAAELNDAGHTGVSASTIRRKRLRYQAQGIAGLVDGRADRARPPVGHADPRVVDALQRILASEETVQGPSRTVEFFRWRVEQFLNSEYGPGMVPVPSRSTFYRLFRRLSAGQHATGSARTRRSLAGRPEGPFGQVNPVRPGELMQIDSTPLDVLVRLDNGRPGRVDLTGVIDVATRTVTAAVLRPTTRSVDASLLLARTVTPELMRPGWADALRMSRSVLPFEHLHGLDERLVHAAARPVIVPEAMVCDHGMVFISDNFRSSCRWLGIDFQPGHLGTPTDKPHIERMIETVGTQFLQYVSGYIGSSVERRGRDVATQPLWSLPELQDLLDEWIVAAWQNRPHDGLRDPLAPGRKFTPNEKYATLVQAAGYVPVALSGEDYIELLPAKWRAINAYGVKINHRVYDDAQLNGLRRQPSGVVGRKNLWEIHADPYDVTRIWVRNHHEGGWITLFWKHLSTSPAPFGEMHWNSAISELQSQGHPNPSETEIATAVSHLLQRAHQGPSNTAPEMKPRQRKRRRPAVFGRSEAPKTPARATRSESSTASTGNEHSTKQPTADQRAEDESLAKVVPLGIFDARKEAERWW</sequence>
<keyword evidence="4" id="KW-1185">Reference proteome</keyword>
<dbReference type="EMBL" id="BAAABX010000006">
    <property type="protein sequence ID" value="GAA0387255.1"/>
    <property type="molecule type" value="Genomic_DNA"/>
</dbReference>
<feature type="compositionally biased region" description="Polar residues" evidence="1">
    <location>
        <begin position="668"/>
        <end position="678"/>
    </location>
</feature>
<evidence type="ECO:0000313" key="4">
    <source>
        <dbReference type="Proteomes" id="UP001500879"/>
    </source>
</evidence>
<protein>
    <submittedName>
        <fullName evidence="3">DDE-type integrase/transposase/recombinase</fullName>
    </submittedName>
</protein>